<dbReference type="SUPFAM" id="SSF49329">
    <property type="entry name" value="Cu,Zn superoxide dismutase-like"/>
    <property type="match status" value="1"/>
</dbReference>
<feature type="region of interest" description="Disordered" evidence="9">
    <location>
        <begin position="107"/>
        <end position="130"/>
    </location>
</feature>
<dbReference type="InterPro" id="IPR001424">
    <property type="entry name" value="SOD_Cu_Zn_dom"/>
</dbReference>
<comment type="catalytic activity">
    <reaction evidence="8">
        <text>2 superoxide + 2 H(+) = H2O2 + O2</text>
        <dbReference type="Rhea" id="RHEA:20696"/>
        <dbReference type="ChEBI" id="CHEBI:15378"/>
        <dbReference type="ChEBI" id="CHEBI:15379"/>
        <dbReference type="ChEBI" id="CHEBI:16240"/>
        <dbReference type="ChEBI" id="CHEBI:18421"/>
        <dbReference type="EC" id="1.15.1.1"/>
    </reaction>
</comment>
<dbReference type="PROSITE" id="PS00087">
    <property type="entry name" value="SOD_CU_ZN_1"/>
    <property type="match status" value="1"/>
</dbReference>
<evidence type="ECO:0000256" key="5">
    <source>
        <dbReference type="ARBA" id="ARBA00012682"/>
    </source>
</evidence>
<dbReference type="CDD" id="cd00305">
    <property type="entry name" value="Cu-Zn_Superoxide_Dismutase"/>
    <property type="match status" value="1"/>
</dbReference>
<proteinExistence type="inferred from homology"/>
<reference evidence="12" key="1">
    <citation type="submission" date="2025-08" db="UniProtKB">
        <authorList>
            <consortium name="RefSeq"/>
        </authorList>
    </citation>
    <scope>IDENTIFICATION</scope>
</reference>
<feature type="region of interest" description="Disordered" evidence="9">
    <location>
        <begin position="152"/>
        <end position="192"/>
    </location>
</feature>
<evidence type="ECO:0000313" key="12">
    <source>
        <dbReference type="RefSeq" id="XP_019710350.1"/>
    </source>
</evidence>
<dbReference type="InterPro" id="IPR036423">
    <property type="entry name" value="SOD-like_Cu/Zn_dom_sf"/>
</dbReference>
<protein>
    <recommendedName>
        <fullName evidence="5">superoxide dismutase</fullName>
        <ecNumber evidence="5">1.15.1.1</ecNumber>
    </recommendedName>
</protein>
<evidence type="ECO:0000256" key="3">
    <source>
        <dbReference type="ARBA" id="ARBA00003917"/>
    </source>
</evidence>
<gene>
    <name evidence="12" type="primary">LOC105057873</name>
</gene>
<keyword evidence="6" id="KW-0049">Antioxidant</keyword>
<dbReference type="InterPro" id="IPR018152">
    <property type="entry name" value="SOD_Cu/Zn_BS"/>
</dbReference>
<comment type="function">
    <text evidence="3">Destroys radicals which are normally produced within the cells and which are toxic to biological systems.</text>
</comment>
<dbReference type="EC" id="1.15.1.1" evidence="5"/>
<dbReference type="InterPro" id="IPR024134">
    <property type="entry name" value="SOD_Cu/Zn_/chaperone"/>
</dbReference>
<keyword evidence="11" id="KW-1185">Reference proteome</keyword>
<feature type="compositionally biased region" description="Acidic residues" evidence="9">
    <location>
        <begin position="181"/>
        <end position="192"/>
    </location>
</feature>
<dbReference type="PANTHER" id="PTHR10003">
    <property type="entry name" value="SUPEROXIDE DISMUTASE CU-ZN -RELATED"/>
    <property type="match status" value="1"/>
</dbReference>
<dbReference type="AlphaFoldDB" id="A0A6J0PR38"/>
<evidence type="ECO:0000256" key="2">
    <source>
        <dbReference type="ARBA" id="ARBA00001947"/>
    </source>
</evidence>
<keyword evidence="7" id="KW-0186">Copper</keyword>
<feature type="domain" description="Superoxide dismutase copper/zinc binding" evidence="10">
    <location>
        <begin position="17"/>
        <end position="119"/>
    </location>
</feature>
<feature type="compositionally biased region" description="Basic and acidic residues" evidence="9">
    <location>
        <begin position="107"/>
        <end position="120"/>
    </location>
</feature>
<accession>A0A6J0PR38</accession>
<dbReference type="Gene3D" id="2.60.40.200">
    <property type="entry name" value="Superoxide dismutase, copper/zinc binding domain"/>
    <property type="match status" value="1"/>
</dbReference>
<evidence type="ECO:0000259" key="10">
    <source>
        <dbReference type="Pfam" id="PF00080"/>
    </source>
</evidence>
<comment type="cofactor">
    <cofactor evidence="1">
        <name>Cu cation</name>
        <dbReference type="ChEBI" id="CHEBI:23378"/>
    </cofactor>
</comment>
<dbReference type="Proteomes" id="UP000504607">
    <property type="component" value="Chromosome 14"/>
</dbReference>
<dbReference type="PRINTS" id="PR00068">
    <property type="entry name" value="CUZNDISMTASE"/>
</dbReference>
<comment type="cofactor">
    <cofactor evidence="2">
        <name>Zn(2+)</name>
        <dbReference type="ChEBI" id="CHEBI:29105"/>
    </cofactor>
</comment>
<dbReference type="Pfam" id="PF00080">
    <property type="entry name" value="Sod_Cu"/>
    <property type="match status" value="1"/>
</dbReference>
<organism evidence="11 12">
    <name type="scientific">Elaeis guineensis var. tenera</name>
    <name type="common">Oil palm</name>
    <dbReference type="NCBI Taxonomy" id="51953"/>
    <lineage>
        <taxon>Eukaryota</taxon>
        <taxon>Viridiplantae</taxon>
        <taxon>Streptophyta</taxon>
        <taxon>Embryophyta</taxon>
        <taxon>Tracheophyta</taxon>
        <taxon>Spermatophyta</taxon>
        <taxon>Magnoliopsida</taxon>
        <taxon>Liliopsida</taxon>
        <taxon>Arecaceae</taxon>
        <taxon>Arecoideae</taxon>
        <taxon>Cocoseae</taxon>
        <taxon>Elaeidinae</taxon>
        <taxon>Elaeis</taxon>
    </lineage>
</organism>
<evidence type="ECO:0000256" key="8">
    <source>
        <dbReference type="ARBA" id="ARBA00049204"/>
    </source>
</evidence>
<dbReference type="GO" id="GO:0004784">
    <property type="term" value="F:superoxide dismutase activity"/>
    <property type="evidence" value="ECO:0007669"/>
    <property type="project" value="UniProtKB-EC"/>
</dbReference>
<dbReference type="OrthoDB" id="2015551at2759"/>
<evidence type="ECO:0000256" key="6">
    <source>
        <dbReference type="ARBA" id="ARBA00022862"/>
    </source>
</evidence>
<dbReference type="InParanoid" id="A0A6J0PR38"/>
<evidence type="ECO:0000256" key="4">
    <source>
        <dbReference type="ARBA" id="ARBA00010457"/>
    </source>
</evidence>
<evidence type="ECO:0000256" key="7">
    <source>
        <dbReference type="ARBA" id="ARBA00023008"/>
    </source>
</evidence>
<evidence type="ECO:0000256" key="9">
    <source>
        <dbReference type="SAM" id="MobiDB-lite"/>
    </source>
</evidence>
<comment type="similarity">
    <text evidence="4">Belongs to the Cu-Zn superoxide dismutase family.</text>
</comment>
<evidence type="ECO:0000256" key="1">
    <source>
        <dbReference type="ARBA" id="ARBA00001935"/>
    </source>
</evidence>
<dbReference type="GO" id="GO:0005507">
    <property type="term" value="F:copper ion binding"/>
    <property type="evidence" value="ECO:0007669"/>
    <property type="project" value="InterPro"/>
</dbReference>
<feature type="compositionally biased region" description="Polar residues" evidence="9">
    <location>
        <begin position="121"/>
        <end position="130"/>
    </location>
</feature>
<dbReference type="RefSeq" id="XP_019710350.1">
    <property type="nucleotide sequence ID" value="XM_019854791.1"/>
</dbReference>
<name>A0A6J0PR38_ELAGV</name>
<sequence length="192" mass="20436">MSLQPPPASPSPGCDSTKVIANISGLKRGLHGFHIHALGDTTNSCMSTGLHFNPIGKEQGAPEDENRHAGDLGNVTAGEDRTVNFSIIPLSGLNSIIGRAGVVHADPDNLNKGSDDRGDTNDSTITCSSDRLPNTKSWSRICPAHDTSVSIEGKRAHLYSEPLDAETSSSHPLTAEKDVQEQEDEDDKEDLT</sequence>
<evidence type="ECO:0000313" key="11">
    <source>
        <dbReference type="Proteomes" id="UP000504607"/>
    </source>
</evidence>